<keyword evidence="18" id="KW-1185">Reference proteome</keyword>
<comment type="cofactor">
    <cofactor evidence="3">
        <name>Mn(2+)</name>
        <dbReference type="ChEBI" id="CHEBI:29035"/>
    </cofactor>
</comment>
<feature type="binding site" evidence="15">
    <location>
        <position position="99"/>
    </location>
    <ligand>
        <name>substrate</name>
    </ligand>
</feature>
<comment type="similarity">
    <text evidence="6">Belongs to the SMP-30/CGR1 family.</text>
</comment>
<keyword evidence="9" id="KW-0963">Cytoplasm</keyword>
<gene>
    <name evidence="17" type="ORF">NCTC4824_04087</name>
</gene>
<evidence type="ECO:0000256" key="2">
    <source>
        <dbReference type="ARBA" id="ARBA00001913"/>
    </source>
</evidence>
<dbReference type="Gene3D" id="2.120.10.30">
    <property type="entry name" value="TolB, C-terminal domain"/>
    <property type="match status" value="1"/>
</dbReference>
<evidence type="ECO:0000313" key="17">
    <source>
        <dbReference type="EMBL" id="SQI63402.1"/>
    </source>
</evidence>
<dbReference type="GO" id="GO:0005509">
    <property type="term" value="F:calcium ion binding"/>
    <property type="evidence" value="ECO:0007669"/>
    <property type="project" value="InterPro"/>
</dbReference>
<dbReference type="GO" id="GO:0019853">
    <property type="term" value="P:L-ascorbic acid biosynthetic process"/>
    <property type="evidence" value="ECO:0007669"/>
    <property type="project" value="TreeGrafter"/>
</dbReference>
<dbReference type="Pfam" id="PF08450">
    <property type="entry name" value="SGL"/>
    <property type="match status" value="1"/>
</dbReference>
<evidence type="ECO:0000256" key="3">
    <source>
        <dbReference type="ARBA" id="ARBA00001936"/>
    </source>
</evidence>
<evidence type="ECO:0000256" key="4">
    <source>
        <dbReference type="ARBA" id="ARBA00001946"/>
    </source>
</evidence>
<dbReference type="PRINTS" id="PR01790">
    <property type="entry name" value="SMP30FAMILY"/>
</dbReference>
<evidence type="ECO:0000256" key="14">
    <source>
        <dbReference type="PIRSR" id="PIRSR605511-1"/>
    </source>
</evidence>
<dbReference type="Proteomes" id="UP000249134">
    <property type="component" value="Chromosome 1"/>
</dbReference>
<organism evidence="17 18">
    <name type="scientific">Lederbergia lenta</name>
    <name type="common">Bacillus lentus</name>
    <dbReference type="NCBI Taxonomy" id="1467"/>
    <lineage>
        <taxon>Bacteria</taxon>
        <taxon>Bacillati</taxon>
        <taxon>Bacillota</taxon>
        <taxon>Bacilli</taxon>
        <taxon>Bacillales</taxon>
        <taxon>Bacillaceae</taxon>
        <taxon>Lederbergia</taxon>
    </lineage>
</organism>
<evidence type="ECO:0000259" key="16">
    <source>
        <dbReference type="Pfam" id="PF08450"/>
    </source>
</evidence>
<feature type="binding site" evidence="15">
    <location>
        <position position="195"/>
    </location>
    <ligand>
        <name>a divalent metal cation</name>
        <dbReference type="ChEBI" id="CHEBI:60240"/>
    </ligand>
</feature>
<evidence type="ECO:0000256" key="1">
    <source>
        <dbReference type="ARBA" id="ARBA00001589"/>
    </source>
</evidence>
<keyword evidence="10 15" id="KW-0479">Metal-binding</keyword>
<dbReference type="GO" id="GO:0005737">
    <property type="term" value="C:cytoplasm"/>
    <property type="evidence" value="ECO:0007669"/>
    <property type="project" value="UniProtKB-SubCell"/>
</dbReference>
<dbReference type="STRING" id="1348624.GCA_001591545_03988"/>
<dbReference type="GO" id="GO:0004341">
    <property type="term" value="F:gluconolactonase activity"/>
    <property type="evidence" value="ECO:0007669"/>
    <property type="project" value="UniProtKB-EC"/>
</dbReference>
<evidence type="ECO:0000256" key="6">
    <source>
        <dbReference type="ARBA" id="ARBA00008853"/>
    </source>
</evidence>
<keyword evidence="11" id="KW-0378">Hydrolase</keyword>
<dbReference type="InterPro" id="IPR008367">
    <property type="entry name" value="Regucalcin"/>
</dbReference>
<comment type="subcellular location">
    <subcellularLocation>
        <location evidence="5">Cytoplasm</location>
    </subcellularLocation>
</comment>
<feature type="binding site" evidence="15">
    <location>
        <position position="145"/>
    </location>
    <ligand>
        <name>a divalent metal cation</name>
        <dbReference type="ChEBI" id="CHEBI:60240"/>
    </ligand>
</feature>
<feature type="binding site" evidence="15">
    <location>
        <position position="97"/>
    </location>
    <ligand>
        <name>substrate</name>
    </ligand>
</feature>
<protein>
    <recommendedName>
        <fullName evidence="8">Regucalcin</fullName>
        <ecNumber evidence="7">3.1.1.17</ecNumber>
    </recommendedName>
    <alternativeName>
        <fullName evidence="13">Gluconolactonase</fullName>
    </alternativeName>
</protein>
<dbReference type="SUPFAM" id="SSF63829">
    <property type="entry name" value="Calcium-dependent phosphotriesterase"/>
    <property type="match status" value="1"/>
</dbReference>
<evidence type="ECO:0000313" key="18">
    <source>
        <dbReference type="Proteomes" id="UP000249134"/>
    </source>
</evidence>
<evidence type="ECO:0000256" key="11">
    <source>
        <dbReference type="ARBA" id="ARBA00022801"/>
    </source>
</evidence>
<comment type="cofactor">
    <cofactor evidence="2">
        <name>Ca(2+)</name>
        <dbReference type="ChEBI" id="CHEBI:29108"/>
    </cofactor>
</comment>
<dbReference type="PANTHER" id="PTHR10907:SF47">
    <property type="entry name" value="REGUCALCIN"/>
    <property type="match status" value="1"/>
</dbReference>
<dbReference type="InterPro" id="IPR013658">
    <property type="entry name" value="SGL"/>
</dbReference>
<dbReference type="PANTHER" id="PTHR10907">
    <property type="entry name" value="REGUCALCIN"/>
    <property type="match status" value="1"/>
</dbReference>
<feature type="active site" description="Proton donor/acceptor" evidence="14">
    <location>
        <position position="195"/>
    </location>
</feature>
<evidence type="ECO:0000256" key="12">
    <source>
        <dbReference type="ARBA" id="ARBA00022837"/>
    </source>
</evidence>
<dbReference type="EMBL" id="LS483476">
    <property type="protein sequence ID" value="SQI63402.1"/>
    <property type="molecule type" value="Genomic_DNA"/>
</dbReference>
<feature type="domain" description="SMP-30/Gluconolactonase/LRE-like region" evidence="16">
    <location>
        <begin position="13"/>
        <end position="255"/>
    </location>
</feature>
<dbReference type="PRINTS" id="PR01791">
    <property type="entry name" value="REGUCALCIN"/>
</dbReference>
<evidence type="ECO:0000256" key="5">
    <source>
        <dbReference type="ARBA" id="ARBA00004496"/>
    </source>
</evidence>
<dbReference type="InterPro" id="IPR011042">
    <property type="entry name" value="6-blade_b-propeller_TolB-like"/>
</dbReference>
<accession>A0A2X4WYA7</accession>
<dbReference type="KEGG" id="blen:NCTC4824_04087"/>
<comment type="catalytic activity">
    <reaction evidence="1">
        <text>D-glucono-1,5-lactone + H2O = D-gluconate + H(+)</text>
        <dbReference type="Rhea" id="RHEA:10440"/>
        <dbReference type="ChEBI" id="CHEBI:15377"/>
        <dbReference type="ChEBI" id="CHEBI:15378"/>
        <dbReference type="ChEBI" id="CHEBI:16217"/>
        <dbReference type="ChEBI" id="CHEBI:18391"/>
        <dbReference type="EC" id="3.1.1.17"/>
    </reaction>
</comment>
<sequence>MEAQILFHTKHMLGEGPTWDSENERFMWVDIVGKTLQSYDVKANHVHKWSFSEYVTTVVPINKEEVVLAMHNGVYIFNLISEELTPLANPIKNLNIRFNDGKCDANGRLWVGTMEVHGSANEGALYCVFPDGSVKEKVVPVTISNGIAWNTTNDMMYYIDTPTKKVAAYDFNVQTSKVAFRDYVVAIPDGQGAPDGMTIDEEGMLWVAHYGGWKVSRWDPQTGKQLDEVRVPCSNVTSCTFGGKDLNELFITTARQGLDEEELRKQPHAGGVFRVETKTRGVKAYSFR</sequence>
<reference evidence="17 18" key="1">
    <citation type="submission" date="2018-06" db="EMBL/GenBank/DDBJ databases">
        <authorList>
            <consortium name="Pathogen Informatics"/>
            <person name="Doyle S."/>
        </authorList>
    </citation>
    <scope>NUCLEOTIDE SEQUENCE [LARGE SCALE GENOMIC DNA]</scope>
    <source>
        <strain evidence="17 18">NCTC4824</strain>
    </source>
</reference>
<evidence type="ECO:0000256" key="10">
    <source>
        <dbReference type="ARBA" id="ARBA00022723"/>
    </source>
</evidence>
<comment type="cofactor">
    <cofactor evidence="15">
        <name>Zn(2+)</name>
        <dbReference type="ChEBI" id="CHEBI:29105"/>
    </cofactor>
    <text evidence="15">Binds 1 divalent metal cation per subunit.</text>
</comment>
<keyword evidence="15" id="KW-0862">Zinc</keyword>
<evidence type="ECO:0000256" key="13">
    <source>
        <dbReference type="ARBA" id="ARBA00032464"/>
    </source>
</evidence>
<dbReference type="AlphaFoldDB" id="A0A2X4WYA7"/>
<evidence type="ECO:0000256" key="9">
    <source>
        <dbReference type="ARBA" id="ARBA00022490"/>
    </source>
</evidence>
<comment type="cofactor">
    <cofactor evidence="4">
        <name>Mg(2+)</name>
        <dbReference type="ChEBI" id="CHEBI:18420"/>
    </cofactor>
</comment>
<name>A0A2X4WYA7_LEDLE</name>
<evidence type="ECO:0000256" key="15">
    <source>
        <dbReference type="PIRSR" id="PIRSR605511-2"/>
    </source>
</evidence>
<dbReference type="InterPro" id="IPR005511">
    <property type="entry name" value="SMP-30"/>
</dbReference>
<evidence type="ECO:0000256" key="7">
    <source>
        <dbReference type="ARBA" id="ARBA00013227"/>
    </source>
</evidence>
<dbReference type="GO" id="GO:0030234">
    <property type="term" value="F:enzyme regulator activity"/>
    <property type="evidence" value="ECO:0007669"/>
    <property type="project" value="InterPro"/>
</dbReference>
<feature type="binding site" evidence="15">
    <location>
        <position position="15"/>
    </location>
    <ligand>
        <name>a divalent metal cation</name>
        <dbReference type="ChEBI" id="CHEBI:60240"/>
    </ligand>
</feature>
<dbReference type="EC" id="3.1.1.17" evidence="7"/>
<keyword evidence="12" id="KW-0106">Calcium</keyword>
<dbReference type="RefSeq" id="WP_111703574.1">
    <property type="nucleotide sequence ID" value="NZ_CBCSGM010000004.1"/>
</dbReference>
<proteinExistence type="inferred from homology"/>
<evidence type="ECO:0000256" key="8">
    <source>
        <dbReference type="ARBA" id="ARBA00016808"/>
    </source>
</evidence>